<dbReference type="AlphaFoldDB" id="A0A1C2IA78"/>
<dbReference type="Gene3D" id="1.20.120.330">
    <property type="entry name" value="Nucleotidyltransferases domain 2"/>
    <property type="match status" value="1"/>
</dbReference>
<reference evidence="2" key="1">
    <citation type="journal article" date="2016" name="Int. J. Mol. Sci.">
        <title>Comparative genomics of the extreme acidophile Acidithiobacillus thiooxidans reveals intraspecific divergence and niche adaptation.</title>
        <authorList>
            <person name="Zhang X."/>
            <person name="Feng X."/>
            <person name="Tao J."/>
            <person name="Ma L."/>
            <person name="Xiao Y."/>
            <person name="Liang Y."/>
            <person name="Liu X."/>
            <person name="Yin H."/>
        </authorList>
    </citation>
    <scope>NUCLEOTIDE SEQUENCE [LARGE SCALE GENOMIC DNA]</scope>
    <source>
        <strain evidence="2">DXS-W</strain>
    </source>
</reference>
<feature type="domain" description="HEPN" evidence="1">
    <location>
        <begin position="1"/>
        <end position="72"/>
    </location>
</feature>
<proteinExistence type="predicted"/>
<dbReference type="EMBL" id="LWRY01000097">
    <property type="protein sequence ID" value="OCX72909.1"/>
    <property type="molecule type" value="Genomic_DNA"/>
</dbReference>
<keyword evidence="3" id="KW-1185">Reference proteome</keyword>
<evidence type="ECO:0000313" key="3">
    <source>
        <dbReference type="Proteomes" id="UP000095008"/>
    </source>
</evidence>
<accession>A0A1C2IA78</accession>
<dbReference type="SUPFAM" id="SSF81593">
    <property type="entry name" value="Nucleotidyltransferase substrate binding subunit/domain"/>
    <property type="match status" value="1"/>
</dbReference>
<organism evidence="2 3">
    <name type="scientific">Acidithiobacillus thiooxidans</name>
    <name type="common">Thiobacillus thiooxidans</name>
    <dbReference type="NCBI Taxonomy" id="930"/>
    <lineage>
        <taxon>Bacteria</taxon>
        <taxon>Pseudomonadati</taxon>
        <taxon>Pseudomonadota</taxon>
        <taxon>Acidithiobacillia</taxon>
        <taxon>Acidithiobacillales</taxon>
        <taxon>Acidithiobacillaceae</taxon>
        <taxon>Acidithiobacillus</taxon>
    </lineage>
</organism>
<evidence type="ECO:0000259" key="1">
    <source>
        <dbReference type="PROSITE" id="PS50910"/>
    </source>
</evidence>
<protein>
    <recommendedName>
        <fullName evidence="1">HEPN domain-containing protein</fullName>
    </recommendedName>
</protein>
<dbReference type="Pfam" id="PF05168">
    <property type="entry name" value="HEPN"/>
    <property type="match status" value="1"/>
</dbReference>
<dbReference type="Proteomes" id="UP000095008">
    <property type="component" value="Unassembled WGS sequence"/>
</dbReference>
<name>A0A1C2IA78_ACITH</name>
<sequence>MAITGDTPHTHNIKDLAERMQTNGLSLSREIRSLDMYYTISRYPDANPGEKAPFENYEKLDAQETLLYASQAIEQVRKFMVDHELLKEADLPAWNRDQDRDSHSLQDGAHIADLQSLSNKNKWYSLKLYANDEGDLRASLQMKENNKVLFHQSNLKVKDGKDGGLVVHGDGFGAKIDKNSKVQFFEGKIQVRGACNPSLKAPKGTDVNDSSIKDLRKILDDRIHRVKGPCID</sequence>
<evidence type="ECO:0000313" key="2">
    <source>
        <dbReference type="EMBL" id="OCX72909.1"/>
    </source>
</evidence>
<dbReference type="PROSITE" id="PS50910">
    <property type="entry name" value="HEPN"/>
    <property type="match status" value="1"/>
</dbReference>
<dbReference type="InterPro" id="IPR007842">
    <property type="entry name" value="HEPN_dom"/>
</dbReference>
<gene>
    <name evidence="2" type="ORF">A6M23_08990</name>
</gene>
<comment type="caution">
    <text evidence="2">The sequence shown here is derived from an EMBL/GenBank/DDBJ whole genome shotgun (WGS) entry which is preliminary data.</text>
</comment>